<proteinExistence type="predicted"/>
<dbReference type="InterPro" id="IPR037257">
    <property type="entry name" value="T2SS_E_N_sf"/>
</dbReference>
<keyword evidence="3" id="KW-1185">Reference proteome</keyword>
<comment type="caution">
    <text evidence="2">The sequence shown here is derived from an EMBL/GenBank/DDBJ whole genome shotgun (WGS) entry which is preliminary data.</text>
</comment>
<dbReference type="RefSeq" id="WP_166281061.1">
    <property type="nucleotide sequence ID" value="NZ_JTHE03000038.1"/>
</dbReference>
<reference evidence="2 3" key="1">
    <citation type="journal article" date="2015" name="Genome Announc.">
        <title>Draft Genome Sequence of Filamentous Marine Cyanobacterium Lyngbya confervoides Strain BDU141951.</title>
        <authorList>
            <person name="Chandrababunaidu M.M."/>
            <person name="Sen D."/>
            <person name="Tripathy S."/>
        </authorList>
    </citation>
    <scope>NUCLEOTIDE SEQUENCE [LARGE SCALE GENOMIC DNA]</scope>
    <source>
        <strain evidence="2 3">BDU141951</strain>
    </source>
</reference>
<evidence type="ECO:0000313" key="2">
    <source>
        <dbReference type="EMBL" id="MCM1982365.1"/>
    </source>
</evidence>
<organism evidence="2 3">
    <name type="scientific">Lyngbya confervoides BDU141951</name>
    <dbReference type="NCBI Taxonomy" id="1574623"/>
    <lineage>
        <taxon>Bacteria</taxon>
        <taxon>Bacillati</taxon>
        <taxon>Cyanobacteriota</taxon>
        <taxon>Cyanophyceae</taxon>
        <taxon>Oscillatoriophycideae</taxon>
        <taxon>Oscillatoriales</taxon>
        <taxon>Microcoleaceae</taxon>
        <taxon>Lyngbya</taxon>
    </lineage>
</organism>
<evidence type="ECO:0000256" key="1">
    <source>
        <dbReference type="SAM" id="MobiDB-lite"/>
    </source>
</evidence>
<name>A0ABD4T1P5_9CYAN</name>
<dbReference type="AlphaFoldDB" id="A0ABD4T1P5"/>
<dbReference type="Proteomes" id="UP000031561">
    <property type="component" value="Unassembled WGS sequence"/>
</dbReference>
<sequence length="203" mass="22757">MTLTATSCPPPTPQRLGELLREAHLVTEAQLQVALYDQQEYSQLRLGEIFVARGWINQRTADFFADEWGWVRGQSLRKPLGAYLHQAGLMDTTTVEIIVQEQRHNGFRFGANAVLLGCIDQQTLDYFLEHLFPEEKDAAPYVFNSKQTLIQPQSEILAAIRRSQPPKDPSGTAPFELRERTAPKASAPRPTAPAEDADIAWIG</sequence>
<accession>A0ABD4T1P5</accession>
<evidence type="ECO:0008006" key="4">
    <source>
        <dbReference type="Google" id="ProtNLM"/>
    </source>
</evidence>
<evidence type="ECO:0000313" key="3">
    <source>
        <dbReference type="Proteomes" id="UP000031561"/>
    </source>
</evidence>
<gene>
    <name evidence="2" type="ORF">QQ91_0005925</name>
</gene>
<feature type="region of interest" description="Disordered" evidence="1">
    <location>
        <begin position="161"/>
        <end position="203"/>
    </location>
</feature>
<protein>
    <recommendedName>
        <fullName evidence="4">DUF4388 domain-containing protein</fullName>
    </recommendedName>
</protein>
<dbReference type="EMBL" id="JTHE03000038">
    <property type="protein sequence ID" value="MCM1982365.1"/>
    <property type="molecule type" value="Genomic_DNA"/>
</dbReference>
<dbReference type="SUPFAM" id="SSF160246">
    <property type="entry name" value="EspE N-terminal domain-like"/>
    <property type="match status" value="2"/>
</dbReference>